<sequence length="319" mass="36391">MDDSDLIEFLLSNDEDSGSEYSLYTCSDDYDSGSTTHSRSYKPTATRGNNFDYASVGAKEKNYHAMKVLRKLKSSEIMSVTGVIITKEERQELEINEEELFGNGKNKNRTKKKNSRGRDMSNNLESLSVVPIKLPKMKPKQRGDRKTNKTNNGKISNRRNNFQQISSQPEILQRSNEVYDSFKLDANEKNQPHPKLKKKHRSGRFHKELDSFRDEESRPGLPPVEEPHLQKSKPHKKKEKKPSLMECSSRRTLENGSESCNVTTGTPGMKVNEKKINAVKAETTPEESNTKRSKSQKRKSRRLKKKQDGIDGPKSKVGE</sequence>
<evidence type="ECO:0000256" key="1">
    <source>
        <dbReference type="SAM" id="MobiDB-lite"/>
    </source>
</evidence>
<dbReference type="EMBL" id="HG316459">
    <property type="protein sequence ID" value="CDF90386.1"/>
    <property type="molecule type" value="Genomic_DNA"/>
</dbReference>
<feature type="compositionally biased region" description="Polar residues" evidence="1">
    <location>
        <begin position="254"/>
        <end position="266"/>
    </location>
</feature>
<gene>
    <name evidence="2" type="ORF">BN860_07360g</name>
</gene>
<reference evidence="3" key="1">
    <citation type="journal article" date="2013" name="Genome Announc.">
        <title>Genome sequence of the food spoilage yeast Zygosaccharomyces bailii CLIB 213(T).</title>
        <authorList>
            <person name="Galeote V."/>
            <person name="Bigey F."/>
            <person name="Devillers H."/>
            <person name="Neuveglise C."/>
            <person name="Dequin S."/>
        </authorList>
    </citation>
    <scope>NUCLEOTIDE SEQUENCE [LARGE SCALE GENOMIC DNA]</scope>
    <source>
        <strain evidence="3">CLIB 213 / ATCC 58445 / CBS 680 / CCRC 21525 / NBRC 1098 / NCYC 1416 / NRRL Y-2227</strain>
    </source>
</reference>
<feature type="compositionally biased region" description="Basic residues" evidence="1">
    <location>
        <begin position="192"/>
        <end position="204"/>
    </location>
</feature>
<feature type="region of interest" description="Disordered" evidence="1">
    <location>
        <begin position="185"/>
        <end position="319"/>
    </location>
</feature>
<evidence type="ECO:0000313" key="3">
    <source>
        <dbReference type="Proteomes" id="UP000019375"/>
    </source>
</evidence>
<feature type="compositionally biased region" description="Polar residues" evidence="1">
    <location>
        <begin position="149"/>
        <end position="172"/>
    </location>
</feature>
<feature type="compositionally biased region" description="Polar residues" evidence="1">
    <location>
        <begin position="32"/>
        <end position="49"/>
    </location>
</feature>
<keyword evidence="3" id="KW-1185">Reference proteome</keyword>
<accession>A0A8J2T8T4</accession>
<proteinExistence type="predicted"/>
<feature type="region of interest" description="Disordered" evidence="1">
    <location>
        <begin position="103"/>
        <end position="172"/>
    </location>
</feature>
<feature type="compositionally biased region" description="Basic residues" evidence="1">
    <location>
        <begin position="291"/>
        <end position="305"/>
    </location>
</feature>
<evidence type="ECO:0000313" key="2">
    <source>
        <dbReference type="EMBL" id="CDF90386.1"/>
    </source>
</evidence>
<feature type="compositionally biased region" description="Basic residues" evidence="1">
    <location>
        <begin position="106"/>
        <end position="115"/>
    </location>
</feature>
<dbReference type="Proteomes" id="UP000019375">
    <property type="component" value="Unassembled WGS sequence"/>
</dbReference>
<feature type="compositionally biased region" description="Basic residues" evidence="1">
    <location>
        <begin position="230"/>
        <end position="240"/>
    </location>
</feature>
<dbReference type="AlphaFoldDB" id="A0A8J2T8T4"/>
<organism evidence="2 3">
    <name type="scientific">Zygosaccharomyces bailii (strain CLIB 213 / ATCC 58445 / CBS 680 / BCRC 21525 / NBRC 1098 / NCYC 1416 / NRRL Y-2227)</name>
    <dbReference type="NCBI Taxonomy" id="1333698"/>
    <lineage>
        <taxon>Eukaryota</taxon>
        <taxon>Fungi</taxon>
        <taxon>Dikarya</taxon>
        <taxon>Ascomycota</taxon>
        <taxon>Saccharomycotina</taxon>
        <taxon>Saccharomycetes</taxon>
        <taxon>Saccharomycetales</taxon>
        <taxon>Saccharomycetaceae</taxon>
        <taxon>Zygosaccharomyces</taxon>
    </lineage>
</organism>
<feature type="region of interest" description="Disordered" evidence="1">
    <location>
        <begin position="28"/>
        <end position="49"/>
    </location>
</feature>
<feature type="compositionally biased region" description="Basic and acidic residues" evidence="1">
    <location>
        <begin position="306"/>
        <end position="319"/>
    </location>
</feature>
<name>A0A8J2T8T4_ZYGB2</name>
<protein>
    <submittedName>
        <fullName evidence="2">ZYBA0S06-07360g1_1</fullName>
    </submittedName>
</protein>
<feature type="compositionally biased region" description="Basic and acidic residues" evidence="1">
    <location>
        <begin position="205"/>
        <end position="218"/>
    </location>
</feature>